<keyword evidence="5" id="KW-1185">Reference proteome</keyword>
<dbReference type="Proteomes" id="UP001526225">
    <property type="component" value="Unassembled WGS sequence"/>
</dbReference>
<evidence type="ECO:0000313" key="4">
    <source>
        <dbReference type="EMBL" id="MCW0952721.1"/>
    </source>
</evidence>
<evidence type="ECO:0000313" key="5">
    <source>
        <dbReference type="Proteomes" id="UP001526225"/>
    </source>
</evidence>
<dbReference type="EMBL" id="JAOZFE010000001">
    <property type="protein sequence ID" value="MCW0952721.1"/>
    <property type="molecule type" value="Genomic_DNA"/>
</dbReference>
<keyword evidence="4" id="KW-0482">Metalloprotease</keyword>
<comment type="caution">
    <text evidence="4">The sequence shown here is derived from an EMBL/GenBank/DDBJ whole genome shotgun (WGS) entry which is preliminary data.</text>
</comment>
<name>A0ABT3E2U2_9LACO</name>
<keyword evidence="2" id="KW-0472">Membrane</keyword>
<evidence type="ECO:0000256" key="1">
    <source>
        <dbReference type="ARBA" id="ARBA00009067"/>
    </source>
</evidence>
<feature type="transmembrane region" description="Helical" evidence="2">
    <location>
        <begin position="194"/>
        <end position="209"/>
    </location>
</feature>
<keyword evidence="4" id="KW-0378">Hydrolase</keyword>
<reference evidence="4 5" key="1">
    <citation type="submission" date="2022-10" db="EMBL/GenBank/DDBJ databases">
        <title>Weissella fermenti sp. nov., isolated from fermented cabbage.</title>
        <authorList>
            <person name="Lee J.K."/>
            <person name="Baek J.H."/>
            <person name="Choi D.G."/>
            <person name="Kim J.M."/>
            <person name="Jeon C.O."/>
        </authorList>
    </citation>
    <scope>NUCLEOTIDE SEQUENCE [LARGE SCALE GENOMIC DNA]</scope>
    <source>
        <strain evidence="4 5">KACC 18534</strain>
    </source>
</reference>
<evidence type="ECO:0000259" key="3">
    <source>
        <dbReference type="Pfam" id="PF02517"/>
    </source>
</evidence>
<keyword evidence="4" id="KW-0645">Protease</keyword>
<dbReference type="InterPro" id="IPR003675">
    <property type="entry name" value="Rce1/LyrA-like_dom"/>
</dbReference>
<evidence type="ECO:0000256" key="2">
    <source>
        <dbReference type="SAM" id="Phobius"/>
    </source>
</evidence>
<protein>
    <submittedName>
        <fullName evidence="4">CPBP family intramembrane metalloprotease</fullName>
    </submittedName>
</protein>
<feature type="domain" description="CAAX prenyl protease 2/Lysostaphin resistance protein A-like" evidence="3">
    <location>
        <begin position="136"/>
        <end position="227"/>
    </location>
</feature>
<feature type="transmembrane region" description="Helical" evidence="2">
    <location>
        <begin position="128"/>
        <end position="149"/>
    </location>
</feature>
<accession>A0ABT3E2U2</accession>
<feature type="transmembrane region" description="Helical" evidence="2">
    <location>
        <begin position="7"/>
        <end position="27"/>
    </location>
</feature>
<comment type="similarity">
    <text evidence="1">Belongs to the UPF0177 family.</text>
</comment>
<dbReference type="PANTHER" id="PTHR36435:SF1">
    <property type="entry name" value="CAAX AMINO TERMINAL PROTEASE FAMILY PROTEIN"/>
    <property type="match status" value="1"/>
</dbReference>
<dbReference type="RefSeq" id="WP_213409328.1">
    <property type="nucleotide sequence ID" value="NZ_CP074441.1"/>
</dbReference>
<keyword evidence="2" id="KW-0812">Transmembrane</keyword>
<organism evidence="4 5">
    <name type="scientific">Weissella ceti</name>
    <dbReference type="NCBI Taxonomy" id="759620"/>
    <lineage>
        <taxon>Bacteria</taxon>
        <taxon>Bacillati</taxon>
        <taxon>Bacillota</taxon>
        <taxon>Bacilli</taxon>
        <taxon>Lactobacillales</taxon>
        <taxon>Lactobacillaceae</taxon>
        <taxon>Weissella</taxon>
    </lineage>
</organism>
<feature type="transmembrane region" description="Helical" evidence="2">
    <location>
        <begin position="88"/>
        <end position="108"/>
    </location>
</feature>
<keyword evidence="2" id="KW-1133">Transmembrane helix</keyword>
<proteinExistence type="inferred from homology"/>
<gene>
    <name evidence="4" type="ORF">OIT44_01335</name>
</gene>
<dbReference type="PANTHER" id="PTHR36435">
    <property type="entry name" value="SLR1288 PROTEIN"/>
    <property type="match status" value="1"/>
</dbReference>
<dbReference type="GO" id="GO:0008237">
    <property type="term" value="F:metallopeptidase activity"/>
    <property type="evidence" value="ECO:0007669"/>
    <property type="project" value="UniProtKB-KW"/>
</dbReference>
<feature type="transmembrane region" description="Helical" evidence="2">
    <location>
        <begin position="47"/>
        <end position="68"/>
    </location>
</feature>
<dbReference type="Pfam" id="PF02517">
    <property type="entry name" value="Rce1-like"/>
    <property type="match status" value="1"/>
</dbReference>
<feature type="transmembrane region" description="Helical" evidence="2">
    <location>
        <begin position="169"/>
        <end position="188"/>
    </location>
</feature>
<sequence>MTSKINWMTGLLWVVTGIILDFSIQIFGVTGSKTLAVLLGQPVNGLVATGLLVVIVAVLTVAVTKVLLYAVRQADPDLRLHTVTWEKLSYVFVGYLAIIFGLMFINLAREFVVGHIAIANNQLTLQNTFSQGIYGIVFVGFLAVVVAPIVEELIFRGIVLNYFFTNKGWWWNIVLSAAMFGYFHVYSAFNPFDFLQYALMGGVLAYVYKKTQQIQYAMLTHALNNAISFFAMLSML</sequence>
<dbReference type="InterPro" id="IPR052710">
    <property type="entry name" value="CAAX_protease"/>
</dbReference>